<dbReference type="Proteomes" id="UP001178461">
    <property type="component" value="Chromosome 2"/>
</dbReference>
<evidence type="ECO:0000313" key="4">
    <source>
        <dbReference type="Proteomes" id="UP001178461"/>
    </source>
</evidence>
<proteinExistence type="predicted"/>
<dbReference type="AlphaFoldDB" id="A0AA35JWV5"/>
<dbReference type="Gene3D" id="3.90.550.10">
    <property type="entry name" value="Spore Coat Polysaccharide Biosynthesis Protein SpsA, Chain A"/>
    <property type="match status" value="1"/>
</dbReference>
<sequence length="138" mass="14771">MEMAKGVSGGHGSPFLQEGTCVGGGSGLTQRQSPVAPSPHLPDRPQSQSAASFSREGRESSEIQVSIILPVYNAECWLDECLKSVLEQDFQGSMELSVFNDASMDNSGNILKKWKVLLEEAGIQVVLGENYSSQPRGG</sequence>
<dbReference type="Pfam" id="PF00535">
    <property type="entry name" value="Glycos_transf_2"/>
    <property type="match status" value="1"/>
</dbReference>
<reference evidence="3" key="1">
    <citation type="submission" date="2022-12" db="EMBL/GenBank/DDBJ databases">
        <authorList>
            <person name="Alioto T."/>
            <person name="Alioto T."/>
            <person name="Gomez Garrido J."/>
        </authorList>
    </citation>
    <scope>NUCLEOTIDE SEQUENCE</scope>
</reference>
<dbReference type="InterPro" id="IPR029044">
    <property type="entry name" value="Nucleotide-diphossugar_trans"/>
</dbReference>
<dbReference type="PANTHER" id="PTHR22916:SF3">
    <property type="entry name" value="UDP-GLCNAC:BETAGAL BETA-1,3-N-ACETYLGLUCOSAMINYLTRANSFERASE-LIKE PROTEIN 1"/>
    <property type="match status" value="1"/>
</dbReference>
<gene>
    <name evidence="3" type="ORF">PODLI_1B007805</name>
</gene>
<dbReference type="SUPFAM" id="SSF53448">
    <property type="entry name" value="Nucleotide-diphospho-sugar transferases"/>
    <property type="match status" value="1"/>
</dbReference>
<evidence type="ECO:0000313" key="3">
    <source>
        <dbReference type="EMBL" id="CAI5766188.1"/>
    </source>
</evidence>
<protein>
    <recommendedName>
        <fullName evidence="2">Glycosyltransferase 2-like domain-containing protein</fullName>
    </recommendedName>
</protein>
<accession>A0AA35JWV5</accession>
<feature type="domain" description="Glycosyltransferase 2-like" evidence="2">
    <location>
        <begin position="66"/>
        <end position="126"/>
    </location>
</feature>
<keyword evidence="4" id="KW-1185">Reference proteome</keyword>
<evidence type="ECO:0000259" key="2">
    <source>
        <dbReference type="Pfam" id="PF00535"/>
    </source>
</evidence>
<dbReference type="PANTHER" id="PTHR22916">
    <property type="entry name" value="GLYCOSYLTRANSFERASE"/>
    <property type="match status" value="1"/>
</dbReference>
<dbReference type="InterPro" id="IPR001173">
    <property type="entry name" value="Glyco_trans_2-like"/>
</dbReference>
<dbReference type="EMBL" id="OX395127">
    <property type="protein sequence ID" value="CAI5766188.1"/>
    <property type="molecule type" value="Genomic_DNA"/>
</dbReference>
<dbReference type="GO" id="GO:0016758">
    <property type="term" value="F:hexosyltransferase activity"/>
    <property type="evidence" value="ECO:0007669"/>
    <property type="project" value="UniProtKB-ARBA"/>
</dbReference>
<evidence type="ECO:0000256" key="1">
    <source>
        <dbReference type="SAM" id="MobiDB-lite"/>
    </source>
</evidence>
<name>A0AA35JWV5_9SAUR</name>
<feature type="region of interest" description="Disordered" evidence="1">
    <location>
        <begin position="1"/>
        <end position="61"/>
    </location>
</feature>
<organism evidence="3 4">
    <name type="scientific">Podarcis lilfordi</name>
    <name type="common">Lilford's wall lizard</name>
    <dbReference type="NCBI Taxonomy" id="74358"/>
    <lineage>
        <taxon>Eukaryota</taxon>
        <taxon>Metazoa</taxon>
        <taxon>Chordata</taxon>
        <taxon>Craniata</taxon>
        <taxon>Vertebrata</taxon>
        <taxon>Euteleostomi</taxon>
        <taxon>Lepidosauria</taxon>
        <taxon>Squamata</taxon>
        <taxon>Bifurcata</taxon>
        <taxon>Unidentata</taxon>
        <taxon>Episquamata</taxon>
        <taxon>Laterata</taxon>
        <taxon>Lacertibaenia</taxon>
        <taxon>Lacertidae</taxon>
        <taxon>Podarcis</taxon>
    </lineage>
</organism>